<proteinExistence type="predicted"/>
<accession>A0AB34H7Y2</accession>
<evidence type="ECO:0000313" key="3">
    <source>
        <dbReference type="Proteomes" id="UP001159641"/>
    </source>
</evidence>
<feature type="region of interest" description="Disordered" evidence="1">
    <location>
        <begin position="1"/>
        <end position="20"/>
    </location>
</feature>
<keyword evidence="3" id="KW-1185">Reference proteome</keyword>
<dbReference type="EMBL" id="JAIQCJ010001561">
    <property type="protein sequence ID" value="KAJ8788906.1"/>
    <property type="molecule type" value="Genomic_DNA"/>
</dbReference>
<organism evidence="2 3">
    <name type="scientific">Eschrichtius robustus</name>
    <name type="common">California gray whale</name>
    <name type="synonym">Eschrichtius gibbosus</name>
    <dbReference type="NCBI Taxonomy" id="9764"/>
    <lineage>
        <taxon>Eukaryota</taxon>
        <taxon>Metazoa</taxon>
        <taxon>Chordata</taxon>
        <taxon>Craniata</taxon>
        <taxon>Vertebrata</taxon>
        <taxon>Euteleostomi</taxon>
        <taxon>Mammalia</taxon>
        <taxon>Eutheria</taxon>
        <taxon>Laurasiatheria</taxon>
        <taxon>Artiodactyla</taxon>
        <taxon>Whippomorpha</taxon>
        <taxon>Cetacea</taxon>
        <taxon>Mysticeti</taxon>
        <taxon>Eschrichtiidae</taxon>
        <taxon>Eschrichtius</taxon>
    </lineage>
</organism>
<dbReference type="AlphaFoldDB" id="A0AB34H7Y2"/>
<sequence>MWDSKPEVRPRPGQRYQGHVHETPAAITIVVVSNMHQTLEDMDFERRIQLITLNDNGHNAPCHPSHNWHYAICYIVEPSGTPKHTGV</sequence>
<protein>
    <submittedName>
        <fullName evidence="2">Uncharacterized protein</fullName>
    </submittedName>
</protein>
<gene>
    <name evidence="2" type="ORF">J1605_022312</name>
</gene>
<comment type="caution">
    <text evidence="2">The sequence shown here is derived from an EMBL/GenBank/DDBJ whole genome shotgun (WGS) entry which is preliminary data.</text>
</comment>
<dbReference type="Proteomes" id="UP001159641">
    <property type="component" value="Unassembled WGS sequence"/>
</dbReference>
<evidence type="ECO:0000313" key="2">
    <source>
        <dbReference type="EMBL" id="KAJ8788906.1"/>
    </source>
</evidence>
<reference evidence="2 3" key="1">
    <citation type="submission" date="2022-11" db="EMBL/GenBank/DDBJ databases">
        <title>Whole genome sequence of Eschrichtius robustus ER-17-0199.</title>
        <authorList>
            <person name="Bruniche-Olsen A."/>
            <person name="Black A.N."/>
            <person name="Fields C.J."/>
            <person name="Walden K."/>
            <person name="Dewoody J.A."/>
        </authorList>
    </citation>
    <scope>NUCLEOTIDE SEQUENCE [LARGE SCALE GENOMIC DNA]</scope>
    <source>
        <strain evidence="2">ER-17-0199</strain>
        <tissue evidence="2">Blubber</tissue>
    </source>
</reference>
<evidence type="ECO:0000256" key="1">
    <source>
        <dbReference type="SAM" id="MobiDB-lite"/>
    </source>
</evidence>
<name>A0AB34H7Y2_ESCRO</name>
<feature type="compositionally biased region" description="Basic and acidic residues" evidence="1">
    <location>
        <begin position="1"/>
        <end position="10"/>
    </location>
</feature>